<dbReference type="EMBL" id="JACJIQ010000013">
    <property type="protein sequence ID" value="MBA9078426.1"/>
    <property type="molecule type" value="Genomic_DNA"/>
</dbReference>
<reference evidence="1 2" key="1">
    <citation type="submission" date="2020-08" db="EMBL/GenBank/DDBJ databases">
        <title>Genomic Encyclopedia of Type Strains, Phase IV (KMG-IV): sequencing the most valuable type-strain genomes for metagenomic binning, comparative biology and taxonomic classification.</title>
        <authorList>
            <person name="Goeker M."/>
        </authorList>
    </citation>
    <scope>NUCLEOTIDE SEQUENCE [LARGE SCALE GENOMIC DNA]</scope>
    <source>
        <strain evidence="1 2">DSM 29854</strain>
    </source>
</reference>
<sequence length="151" mass="17164">MPKLINLQGEGAIEERQIDKKEMMQMVRDYKRERTDVIAQHGNNRNDSRACYFSKAIYEKILVEAQCDGIRTYYGIRTEPSDKKRYHTIILVGTRNRKDALTDNDYVAIASNPADDDGTIYEWGSLCPPGEGCAIDTLLAEADQLDQEEQG</sequence>
<name>A0A839GUG4_9BACT</name>
<comment type="caution">
    <text evidence="1">The sequence shown here is derived from an EMBL/GenBank/DDBJ whole genome shotgun (WGS) entry which is preliminary data.</text>
</comment>
<dbReference type="Proteomes" id="UP000563094">
    <property type="component" value="Unassembled WGS sequence"/>
</dbReference>
<dbReference type="RefSeq" id="WP_066830441.1">
    <property type="nucleotide sequence ID" value="NZ_JACJIQ010000013.1"/>
</dbReference>
<accession>A0A839GUG4</accession>
<gene>
    <name evidence="1" type="ORF">FHS90_003154</name>
</gene>
<proteinExistence type="predicted"/>
<protein>
    <submittedName>
        <fullName evidence="1">Uncharacterized protein</fullName>
    </submittedName>
</protein>
<evidence type="ECO:0000313" key="2">
    <source>
        <dbReference type="Proteomes" id="UP000563094"/>
    </source>
</evidence>
<dbReference type="AlphaFoldDB" id="A0A839GUG4"/>
<organism evidence="1 2">
    <name type="scientific">Rufibacter quisquiliarum</name>
    <dbReference type="NCBI Taxonomy" id="1549639"/>
    <lineage>
        <taxon>Bacteria</taxon>
        <taxon>Pseudomonadati</taxon>
        <taxon>Bacteroidota</taxon>
        <taxon>Cytophagia</taxon>
        <taxon>Cytophagales</taxon>
        <taxon>Hymenobacteraceae</taxon>
        <taxon>Rufibacter</taxon>
    </lineage>
</organism>
<evidence type="ECO:0000313" key="1">
    <source>
        <dbReference type="EMBL" id="MBA9078426.1"/>
    </source>
</evidence>
<keyword evidence="2" id="KW-1185">Reference proteome</keyword>